<proteinExistence type="predicted"/>
<organism evidence="2 3">
    <name type="scientific">Methanocorpusculum petauri</name>
    <dbReference type="NCBI Taxonomy" id="3002863"/>
    <lineage>
        <taxon>Archaea</taxon>
        <taxon>Methanobacteriati</taxon>
        <taxon>Methanobacteriota</taxon>
        <taxon>Stenosarchaea group</taxon>
        <taxon>Methanomicrobia</taxon>
        <taxon>Methanomicrobiales</taxon>
        <taxon>Methanocorpusculaceae</taxon>
        <taxon>Methanocorpusculum</taxon>
    </lineage>
</organism>
<reference evidence="2" key="1">
    <citation type="submission" date="2022-12" db="EMBL/GenBank/DDBJ databases">
        <title>Isolation and characterisation of novel Methanocorpusculum spp. from native Australian herbivores indicates the genus is ancestrally host-associated.</title>
        <authorList>
            <person name="Volmer J.G."/>
            <person name="Soo R.M."/>
            <person name="Evans P.N."/>
            <person name="Hoedt E.C."/>
            <person name="Astorga Alsina A.L."/>
            <person name="Woodcroft B.J."/>
            <person name="Tyson G.W."/>
            <person name="Hugenholtz P."/>
            <person name="Morrison M."/>
        </authorList>
    </citation>
    <scope>NUCLEOTIDE SEQUENCE</scope>
    <source>
        <strain evidence="2">MG</strain>
    </source>
</reference>
<dbReference type="RefSeq" id="WP_268924466.1">
    <property type="nucleotide sequence ID" value="NZ_JAPTGB010000005.1"/>
</dbReference>
<protein>
    <recommendedName>
        <fullName evidence="4">Flagellin</fullName>
    </recommendedName>
</protein>
<comment type="caution">
    <text evidence="2">The sequence shown here is derived from an EMBL/GenBank/DDBJ whole genome shotgun (WGS) entry which is preliminary data.</text>
</comment>
<dbReference type="Proteomes" id="UP001141422">
    <property type="component" value="Unassembled WGS sequence"/>
</dbReference>
<keyword evidence="1" id="KW-0812">Transmembrane</keyword>
<keyword evidence="1" id="KW-0472">Membrane</keyword>
<feature type="transmembrane region" description="Helical" evidence="1">
    <location>
        <begin position="12"/>
        <end position="31"/>
    </location>
</feature>
<evidence type="ECO:0000313" key="3">
    <source>
        <dbReference type="Proteomes" id="UP001141422"/>
    </source>
</evidence>
<keyword evidence="3" id="KW-1185">Reference proteome</keyword>
<keyword evidence="1" id="KW-1133">Transmembrane helix</keyword>
<dbReference type="InterPro" id="IPR055713">
    <property type="entry name" value="DUF7289"/>
</dbReference>
<accession>A0ABT4IET1</accession>
<name>A0ABT4IET1_9EURY</name>
<sequence length="226" mass="24295">MHSSADDGLSEVVGFICILALIAVVLAVWAAGGVPAGELRKEQHIAAETAVQFSDMKLAMDLLWIAGGTGDTRSVTIDAGTLSIGNSDTIIRITINESETSYFPLRLSYTPEFVYAERFVLSADCGAVVLTTGGTRSVILPPSVAPRENDLRLMIPALASPAMEISKTEPITLRFHVENIREYQFTNASVSVFGDSLLRNVFAQTLGDAGQCNLTVREVLYVIEVA</sequence>
<dbReference type="Pfam" id="PF23960">
    <property type="entry name" value="DUF7289"/>
    <property type="match status" value="1"/>
</dbReference>
<evidence type="ECO:0008006" key="4">
    <source>
        <dbReference type="Google" id="ProtNLM"/>
    </source>
</evidence>
<gene>
    <name evidence="2" type="ORF">O0S10_03235</name>
</gene>
<evidence type="ECO:0000313" key="2">
    <source>
        <dbReference type="EMBL" id="MCZ0860245.1"/>
    </source>
</evidence>
<evidence type="ECO:0000256" key="1">
    <source>
        <dbReference type="SAM" id="Phobius"/>
    </source>
</evidence>
<dbReference type="EMBL" id="JAPTGB010000005">
    <property type="protein sequence ID" value="MCZ0860245.1"/>
    <property type="molecule type" value="Genomic_DNA"/>
</dbReference>